<organism evidence="2 3">
    <name type="scientific">Sordaria macrospora</name>
    <dbReference type="NCBI Taxonomy" id="5147"/>
    <lineage>
        <taxon>Eukaryota</taxon>
        <taxon>Fungi</taxon>
        <taxon>Dikarya</taxon>
        <taxon>Ascomycota</taxon>
        <taxon>Pezizomycotina</taxon>
        <taxon>Sordariomycetes</taxon>
        <taxon>Sordariomycetidae</taxon>
        <taxon>Sordariales</taxon>
        <taxon>Sordariaceae</taxon>
        <taxon>Sordaria</taxon>
    </lineage>
</organism>
<gene>
    <name evidence="2" type="ORF">SMACR_05496</name>
</gene>
<keyword evidence="1" id="KW-0732">Signal</keyword>
<dbReference type="Pfam" id="PF11937">
    <property type="entry name" value="DUF3455"/>
    <property type="match status" value="1"/>
</dbReference>
<dbReference type="AlphaFoldDB" id="A0A8S8ZYS6"/>
<dbReference type="InterPro" id="IPR021851">
    <property type="entry name" value="DUF3455"/>
</dbReference>
<evidence type="ECO:0000256" key="1">
    <source>
        <dbReference type="SAM" id="SignalP"/>
    </source>
</evidence>
<dbReference type="PANTHER" id="PTHR35567:SF3">
    <property type="entry name" value="MALATE DEHYDROGENASE"/>
    <property type="match status" value="1"/>
</dbReference>
<proteinExistence type="predicted"/>
<feature type="signal peptide" evidence="1">
    <location>
        <begin position="1"/>
        <end position="19"/>
    </location>
</feature>
<comment type="caution">
    <text evidence="2">The sequence shown here is derived from an EMBL/GenBank/DDBJ whole genome shotgun (WGS) entry which is preliminary data.</text>
</comment>
<dbReference type="EMBL" id="NMPR01000025">
    <property type="protein sequence ID" value="KAA8634276.1"/>
    <property type="molecule type" value="Genomic_DNA"/>
</dbReference>
<dbReference type="Proteomes" id="UP000433876">
    <property type="component" value="Unassembled WGS sequence"/>
</dbReference>
<accession>A0A8S8ZYS6</accession>
<dbReference type="OMA" id="PHDISHE"/>
<sequence length="256" mass="26720">MVSTKSLLLAAFTTITAYAAPTKGPCKSLTPTLPTTGGDELVAPSPTARLKKIVIGHGIQNYTCSAPDATPSATGALAVLYDVTTLYPGLSKSALSSEAFNALPHALLWDRPVPLNRPSNSSYSADTSAPFPAHNDLKGLANYPSLKYAGHHFFDTVGTPTFDLDVSGMKAVVMKTGNVAAPKDADKGVLNTGAVAWLTLADTGKGMSKGVNLVYRVLTAGGNPEACDSAAVSAKETGGVQVQSVPYTTFYWFYEQ</sequence>
<evidence type="ECO:0000313" key="3">
    <source>
        <dbReference type="Proteomes" id="UP000433876"/>
    </source>
</evidence>
<feature type="chain" id="PRO_5035731813" description="Malate dehydrogenase" evidence="1">
    <location>
        <begin position="20"/>
        <end position="256"/>
    </location>
</feature>
<protein>
    <recommendedName>
        <fullName evidence="4">Malate dehydrogenase</fullName>
    </recommendedName>
</protein>
<evidence type="ECO:0000313" key="2">
    <source>
        <dbReference type="EMBL" id="KAA8634276.1"/>
    </source>
</evidence>
<dbReference type="VEuPathDB" id="FungiDB:SMAC_05496"/>
<dbReference type="PANTHER" id="PTHR35567">
    <property type="entry name" value="MALATE DEHYDROGENASE (AFU_ORTHOLOGUE AFUA_2G13800)"/>
    <property type="match status" value="1"/>
</dbReference>
<name>A0A8S8ZYS6_SORMA</name>
<evidence type="ECO:0008006" key="4">
    <source>
        <dbReference type="Google" id="ProtNLM"/>
    </source>
</evidence>
<reference evidence="2 3" key="1">
    <citation type="submission" date="2017-07" db="EMBL/GenBank/DDBJ databases">
        <title>Genome sequence of the Sordaria macrospora wild type strain R19027.</title>
        <authorList>
            <person name="Nowrousian M."/>
            <person name="Teichert I."/>
            <person name="Kueck U."/>
        </authorList>
    </citation>
    <scope>NUCLEOTIDE SEQUENCE [LARGE SCALE GENOMIC DNA]</scope>
    <source>
        <strain evidence="2 3">R19027</strain>
        <tissue evidence="2">Mycelium</tissue>
    </source>
</reference>